<keyword evidence="2" id="KW-1185">Reference proteome</keyword>
<dbReference type="EMBL" id="JBHSBA010000016">
    <property type="protein sequence ID" value="MFC4128907.1"/>
    <property type="molecule type" value="Genomic_DNA"/>
</dbReference>
<accession>A0ABV8LF00</accession>
<dbReference type="Proteomes" id="UP001595767">
    <property type="component" value="Unassembled WGS sequence"/>
</dbReference>
<dbReference type="RefSeq" id="WP_378554787.1">
    <property type="nucleotide sequence ID" value="NZ_JBHSBA010000016.1"/>
</dbReference>
<protein>
    <submittedName>
        <fullName evidence="1">Uncharacterized protein</fullName>
    </submittedName>
</protein>
<evidence type="ECO:0000313" key="2">
    <source>
        <dbReference type="Proteomes" id="UP001595767"/>
    </source>
</evidence>
<comment type="caution">
    <text evidence="1">The sequence shown here is derived from an EMBL/GenBank/DDBJ whole genome shotgun (WGS) entry which is preliminary data.</text>
</comment>
<proteinExistence type="predicted"/>
<organism evidence="1 2">
    <name type="scientific">Nocardia rhizosphaerae</name>
    <dbReference type="NCBI Taxonomy" id="1691571"/>
    <lineage>
        <taxon>Bacteria</taxon>
        <taxon>Bacillati</taxon>
        <taxon>Actinomycetota</taxon>
        <taxon>Actinomycetes</taxon>
        <taxon>Mycobacteriales</taxon>
        <taxon>Nocardiaceae</taxon>
        <taxon>Nocardia</taxon>
    </lineage>
</organism>
<evidence type="ECO:0000313" key="1">
    <source>
        <dbReference type="EMBL" id="MFC4128907.1"/>
    </source>
</evidence>
<name>A0ABV8LF00_9NOCA</name>
<reference evidence="2" key="1">
    <citation type="journal article" date="2019" name="Int. J. Syst. Evol. Microbiol.">
        <title>The Global Catalogue of Microorganisms (GCM) 10K type strain sequencing project: providing services to taxonomists for standard genome sequencing and annotation.</title>
        <authorList>
            <consortium name="The Broad Institute Genomics Platform"/>
            <consortium name="The Broad Institute Genome Sequencing Center for Infectious Disease"/>
            <person name="Wu L."/>
            <person name="Ma J."/>
        </authorList>
    </citation>
    <scope>NUCLEOTIDE SEQUENCE [LARGE SCALE GENOMIC DNA]</scope>
    <source>
        <strain evidence="2">CGMCC 4.7204</strain>
    </source>
</reference>
<sequence>MTITSGDIVTATGLPGRYRVTRITHGQALIWPLTRGAAHVVRLSRIAQAATVPTT</sequence>
<gene>
    <name evidence="1" type="ORF">ACFOW8_28645</name>
</gene>